<proteinExistence type="inferred from homology"/>
<evidence type="ECO:0000313" key="21">
    <source>
        <dbReference type="EMBL" id="KJK82414.1"/>
    </source>
</evidence>
<dbReference type="GO" id="GO:0016705">
    <property type="term" value="F:oxidoreductase activity, acting on paired donors, with incorporation or reduction of molecular oxygen"/>
    <property type="evidence" value="ECO:0007669"/>
    <property type="project" value="InterPro"/>
</dbReference>
<keyword evidence="8 16" id="KW-0378">Hydrolase</keyword>
<evidence type="ECO:0000259" key="18">
    <source>
        <dbReference type="Pfam" id="PF00149"/>
    </source>
</evidence>
<dbReference type="EMBL" id="KE384724">
    <property type="protein sequence ID" value="KJK82414.1"/>
    <property type="molecule type" value="Genomic_DNA"/>
</dbReference>
<keyword evidence="14" id="KW-0349">Heme</keyword>
<dbReference type="Pfam" id="PF16656">
    <property type="entry name" value="Pur_ac_phosph_N"/>
    <property type="match status" value="1"/>
</dbReference>
<keyword evidence="12 15" id="KW-0472">Membrane</keyword>
<feature type="binding site" description="axial binding residue" evidence="14">
    <location>
        <position position="474"/>
    </location>
    <ligand>
        <name>heme</name>
        <dbReference type="ChEBI" id="CHEBI:30413"/>
    </ligand>
    <ligandPart>
        <name>Fe</name>
        <dbReference type="ChEBI" id="CHEBI:18248"/>
    </ligandPart>
</feature>
<dbReference type="Pfam" id="PF00149">
    <property type="entry name" value="Metallophos"/>
    <property type="match status" value="1"/>
</dbReference>
<dbReference type="OrthoDB" id="1470350at2759"/>
<organism evidence="21 22">
    <name type="scientific">Metarhizium anisopliae BRIP 53293</name>
    <dbReference type="NCBI Taxonomy" id="1291518"/>
    <lineage>
        <taxon>Eukaryota</taxon>
        <taxon>Fungi</taxon>
        <taxon>Dikarya</taxon>
        <taxon>Ascomycota</taxon>
        <taxon>Pezizomycotina</taxon>
        <taxon>Sordariomycetes</taxon>
        <taxon>Hypocreomycetidae</taxon>
        <taxon>Hypocreales</taxon>
        <taxon>Clavicipitaceae</taxon>
        <taxon>Metarhizium</taxon>
    </lineage>
</organism>
<keyword evidence="4 15" id="KW-0812">Transmembrane</keyword>
<dbReference type="EC" id="3.1.3.2" evidence="16"/>
<evidence type="ECO:0000259" key="20">
    <source>
        <dbReference type="Pfam" id="PF16656"/>
    </source>
</evidence>
<evidence type="ECO:0000256" key="7">
    <source>
        <dbReference type="ARBA" id="ARBA00022792"/>
    </source>
</evidence>
<evidence type="ECO:0000313" key="22">
    <source>
        <dbReference type="Proteomes" id="UP000054544"/>
    </source>
</evidence>
<dbReference type="SUPFAM" id="SSF56300">
    <property type="entry name" value="Metallo-dependent phosphatases"/>
    <property type="match status" value="1"/>
</dbReference>
<dbReference type="InterPro" id="IPR008963">
    <property type="entry name" value="Purple_acid_Pase-like_N"/>
</dbReference>
<dbReference type="Pfam" id="PF14008">
    <property type="entry name" value="Metallophos_C"/>
    <property type="match status" value="1"/>
</dbReference>
<dbReference type="InterPro" id="IPR002403">
    <property type="entry name" value="Cyt_P450_E_grp-IV"/>
</dbReference>
<evidence type="ECO:0000256" key="2">
    <source>
        <dbReference type="ARBA" id="ARBA00004141"/>
    </source>
</evidence>
<comment type="cofactor">
    <cofactor evidence="1 14">
        <name>heme</name>
        <dbReference type="ChEBI" id="CHEBI:30413"/>
    </cofactor>
</comment>
<protein>
    <recommendedName>
        <fullName evidence="16">Purple acid phosphatase</fullName>
        <ecNumber evidence="16">3.1.3.2</ecNumber>
    </recommendedName>
</protein>
<evidence type="ECO:0000256" key="1">
    <source>
        <dbReference type="ARBA" id="ARBA00001971"/>
    </source>
</evidence>
<dbReference type="GO" id="GO:0004497">
    <property type="term" value="F:monooxygenase activity"/>
    <property type="evidence" value="ECO:0007669"/>
    <property type="project" value="UniProtKB-KW"/>
</dbReference>
<reference evidence="22" key="1">
    <citation type="journal article" date="2014" name="BMC Genomics">
        <title>The genome sequence of the biocontrol fungus Metarhizium anisopliae and comparative genomics of Metarhizium species.</title>
        <authorList>
            <person name="Pattemore J.A."/>
            <person name="Hane J.K."/>
            <person name="Williams A.H."/>
            <person name="Wilson B.A."/>
            <person name="Stodart B.J."/>
            <person name="Ash G.J."/>
        </authorList>
    </citation>
    <scope>NUCLEOTIDE SEQUENCE [LARGE SCALE GENOMIC DNA]</scope>
    <source>
        <strain evidence="22">BRIP 53293</strain>
    </source>
</reference>
<dbReference type="SUPFAM" id="SSF103506">
    <property type="entry name" value="Mitochondrial carrier"/>
    <property type="match status" value="1"/>
</dbReference>
<evidence type="ECO:0000256" key="13">
    <source>
        <dbReference type="ARBA" id="ARBA00023180"/>
    </source>
</evidence>
<dbReference type="PANTHER" id="PTHR22953:SF153">
    <property type="entry name" value="PURPLE ACID PHOSPHATASE"/>
    <property type="match status" value="1"/>
</dbReference>
<keyword evidence="7" id="KW-0496">Mitochondrion</keyword>
<dbReference type="GO" id="GO:0020037">
    <property type="term" value="F:heme binding"/>
    <property type="evidence" value="ECO:0007669"/>
    <property type="project" value="InterPro"/>
</dbReference>
<dbReference type="InterPro" id="IPR017972">
    <property type="entry name" value="Cyt_P450_CS"/>
</dbReference>
<dbReference type="GO" id="GO:0003993">
    <property type="term" value="F:acid phosphatase activity"/>
    <property type="evidence" value="ECO:0007669"/>
    <property type="project" value="UniProtKB-EC"/>
</dbReference>
<dbReference type="InterPro" id="IPR018108">
    <property type="entry name" value="MCP_transmembrane"/>
</dbReference>
<keyword evidence="10 14" id="KW-0408">Iron</keyword>
<evidence type="ECO:0000256" key="11">
    <source>
        <dbReference type="ARBA" id="ARBA00023033"/>
    </source>
</evidence>
<dbReference type="CDD" id="cd00063">
    <property type="entry name" value="FN3"/>
    <property type="match status" value="1"/>
</dbReference>
<dbReference type="PROSITE" id="PS00086">
    <property type="entry name" value="CYTOCHROME_P450"/>
    <property type="match status" value="1"/>
</dbReference>
<dbReference type="PRINTS" id="PR00465">
    <property type="entry name" value="EP450IV"/>
</dbReference>
<comment type="similarity">
    <text evidence="3">Belongs to the cytochrome P450 family.</text>
</comment>
<evidence type="ECO:0000256" key="9">
    <source>
        <dbReference type="ARBA" id="ARBA00022989"/>
    </source>
</evidence>
<dbReference type="InterPro" id="IPR003961">
    <property type="entry name" value="FN3_dom"/>
</dbReference>
<dbReference type="InterPro" id="IPR039331">
    <property type="entry name" value="PAPs-like"/>
</dbReference>
<dbReference type="Gene3D" id="2.60.40.380">
    <property type="entry name" value="Purple acid phosphatase-like, N-terminal"/>
    <property type="match status" value="1"/>
</dbReference>
<dbReference type="InterPro" id="IPR023395">
    <property type="entry name" value="MCP_dom_sf"/>
</dbReference>
<dbReference type="PROSITE" id="PS50920">
    <property type="entry name" value="SOLCAR"/>
    <property type="match status" value="2"/>
</dbReference>
<keyword evidence="9 17" id="KW-1133">Transmembrane helix</keyword>
<dbReference type="InterPro" id="IPR029052">
    <property type="entry name" value="Metallo-depent_PP-like"/>
</dbReference>
<comment type="catalytic activity">
    <reaction evidence="16">
        <text>a phosphate monoester + H2O = an alcohol + phosphate</text>
        <dbReference type="Rhea" id="RHEA:15017"/>
        <dbReference type="ChEBI" id="CHEBI:15377"/>
        <dbReference type="ChEBI" id="CHEBI:30879"/>
        <dbReference type="ChEBI" id="CHEBI:43474"/>
        <dbReference type="ChEBI" id="CHEBI:67140"/>
        <dbReference type="EC" id="3.1.3.2"/>
    </reaction>
</comment>
<dbReference type="SUPFAM" id="SSF49363">
    <property type="entry name" value="Purple acid phosphatase, N-terminal domain"/>
    <property type="match status" value="1"/>
</dbReference>
<dbReference type="InterPro" id="IPR001128">
    <property type="entry name" value="Cyt_P450"/>
</dbReference>
<keyword evidence="11" id="KW-0503">Monooxygenase</keyword>
<dbReference type="InterPro" id="IPR025733">
    <property type="entry name" value="PAPs_C"/>
</dbReference>
<keyword evidence="11" id="KW-0560">Oxidoreductase</keyword>
<dbReference type="Pfam" id="PF00153">
    <property type="entry name" value="Mito_carr"/>
    <property type="match status" value="2"/>
</dbReference>
<evidence type="ECO:0000256" key="8">
    <source>
        <dbReference type="ARBA" id="ARBA00022801"/>
    </source>
</evidence>
<dbReference type="AlphaFoldDB" id="A0A0D9P870"/>
<sequence length="1268" mass="138908">MQTETLILLAAATFLFVLYTTVLQPALFSPLARIPTAHWSCSLSNYWILRARKQAKENETLFKAHLRHGPIVRVAPNTLSVDGVDAMRAIYQGGYEKSDWYRVFDNYGVPHMFSTLGSREHSRRKRMISNVYSKSYIHASAPARAQSRAILLGRLVPLLRREAATPGANGTEVQSILMATTMDLISSYIFGLGNGTNFIEDTSYRDHWLQLYLSRHHHHFWPQELPSLTRLCRKLGVRLYPSFVDDANREIRAWNKTMCDRAEQSMNNDVKGQCLPADEAVVFKAMHAGIDKEENTEGQASLLYTTSIQQRSVAVASEILDHLLAGHETAGIVLTYIAWRLSRAPDVQEQLRTELLSLDMEPPANDGSALADPKQLDALPVLHAIVMETLRLHAPIPGPQPRSTPYPGCRIGGYDIPGGVRIASLAHTLHLDERVYPDARRWDHARWLGQVRDGENGRQMNRQFWAFGSGGRMCIGSNFALTGIKNIVAAIYTNFTTAVVDDAGMEQTDGYSSRPAGDKLYLRFTAAAAVATVAVDVMVHPMDTIITRVQSPAYKTQYRQRNGLFHRNLFLGLYQGFGPTLLAGIPASAAFFSVYEASKALFDRGHLGSIPLPLAHAVSGAAADLTACAIINPAEVLKQNAQVSTTERLLPGQRSHVLKTLRQFARHPTRLWTGYTMLVASSLPGTSLTFSLYEWLKQKMARDDEELARSIPHQMKVSAVSAAVAAGCASCIFVPVDVVKTRMRLAAGGDEPAAPTCEARATRPGPMAVARDVLRVEGGVVILAVGIAASANLPPIPSDLTTPVQQRIAVNGPNSITVSWNTYKQLDKACVKYGASDCSLTEQACSTTSAATYPSSRTWFNTVTISGLSPATKYCYQIVSTNSTTASFLSPRLAGDKTPFSINAIIDLGVYGEDGYTIQMDQTKRDEIPNIPPSLNHTTIKRLADTIDEYELVIHPGDLGYADDWILRGHNAFDSKNAFQAILEQFYDQLAPISSRKPYMASPGNHEAACEEVPHLTGLCPSGQKNFTDFMTRFGSSMPTSFASTSHDAAAKVNANKAKQLAKPPFWFSFEYGMAHVVMIDTETDFAGAPDGPDGSAGLNSGPFGRPDQQLQFLEADLASVDRAVTPWVVVAGHRPWYTTGGEACEPCRDAFEALLYRYGVDLGVFGHVHNSQRFWPVVNGTADPAGLDNPKAPVYIVAGGAGNIEGLSAVGTRPAYTAFAYADDFSYATISFLDAQHMKIDFYRSATGELLDTSTLYKAHDRQFVEQ</sequence>
<feature type="repeat" description="Solcar" evidence="15">
    <location>
        <begin position="611"/>
        <end position="699"/>
    </location>
</feature>
<evidence type="ECO:0000256" key="4">
    <source>
        <dbReference type="ARBA" id="ARBA00022692"/>
    </source>
</evidence>
<dbReference type="Gene3D" id="3.60.21.10">
    <property type="match status" value="1"/>
</dbReference>
<dbReference type="PANTHER" id="PTHR22953">
    <property type="entry name" value="ACID PHOSPHATASE RELATED"/>
    <property type="match status" value="1"/>
</dbReference>
<dbReference type="GO" id="GO:0016020">
    <property type="term" value="C:membrane"/>
    <property type="evidence" value="ECO:0007669"/>
    <property type="project" value="UniProtKB-SubCell"/>
</dbReference>
<evidence type="ECO:0000256" key="3">
    <source>
        <dbReference type="ARBA" id="ARBA00010617"/>
    </source>
</evidence>
<feature type="transmembrane region" description="Helical" evidence="17">
    <location>
        <begin position="672"/>
        <end position="696"/>
    </location>
</feature>
<evidence type="ECO:0000256" key="15">
    <source>
        <dbReference type="PROSITE-ProRule" id="PRU00282"/>
    </source>
</evidence>
<dbReference type="SUPFAM" id="SSF48264">
    <property type="entry name" value="Cytochrome P450"/>
    <property type="match status" value="1"/>
</dbReference>
<evidence type="ECO:0000256" key="12">
    <source>
        <dbReference type="ARBA" id="ARBA00023136"/>
    </source>
</evidence>
<keyword evidence="6" id="KW-0732">Signal</keyword>
<dbReference type="InterPro" id="IPR036396">
    <property type="entry name" value="Cyt_P450_sf"/>
</dbReference>
<dbReference type="STRING" id="1291518.A0A0D9P870"/>
<feature type="transmembrane region" description="Helical" evidence="17">
    <location>
        <begin position="717"/>
        <end position="736"/>
    </location>
</feature>
<evidence type="ECO:0000256" key="10">
    <source>
        <dbReference type="ARBA" id="ARBA00023004"/>
    </source>
</evidence>
<evidence type="ECO:0000256" key="17">
    <source>
        <dbReference type="SAM" id="Phobius"/>
    </source>
</evidence>
<evidence type="ECO:0000256" key="14">
    <source>
        <dbReference type="PIRSR" id="PIRSR602403-1"/>
    </source>
</evidence>
<feature type="repeat" description="Solcar" evidence="15">
    <location>
        <begin position="519"/>
        <end position="601"/>
    </location>
</feature>
<dbReference type="Gene3D" id="1.50.40.10">
    <property type="entry name" value="Mitochondrial carrier domain"/>
    <property type="match status" value="1"/>
</dbReference>
<dbReference type="Proteomes" id="UP000054544">
    <property type="component" value="Unassembled WGS sequence"/>
</dbReference>
<comment type="subcellular location">
    <subcellularLocation>
        <location evidence="2">Membrane</location>
        <topology evidence="2">Multi-pass membrane protein</topology>
    </subcellularLocation>
</comment>
<evidence type="ECO:0000256" key="6">
    <source>
        <dbReference type="ARBA" id="ARBA00022729"/>
    </source>
</evidence>
<dbReference type="InterPro" id="IPR041792">
    <property type="entry name" value="MPP_PAP"/>
</dbReference>
<dbReference type="CDD" id="cd00839">
    <property type="entry name" value="MPP_PAPs"/>
    <property type="match status" value="1"/>
</dbReference>
<keyword evidence="7" id="KW-0999">Mitochondrion inner membrane</keyword>
<comment type="similarity">
    <text evidence="16">Belongs to the metallophosphoesterase superfamily. Purple acid phosphatase family.</text>
</comment>
<dbReference type="CDD" id="cd11059">
    <property type="entry name" value="CYP_fungal"/>
    <property type="match status" value="1"/>
</dbReference>
<keyword evidence="13" id="KW-0325">Glycoprotein</keyword>
<gene>
    <name evidence="21" type="ORF">H634G_02608</name>
</gene>
<dbReference type="Pfam" id="PF00067">
    <property type="entry name" value="p450"/>
    <property type="match status" value="1"/>
</dbReference>
<feature type="domain" description="Purple acid phosphatase N-terminal" evidence="20">
    <location>
        <begin position="803"/>
        <end position="888"/>
    </location>
</feature>
<feature type="domain" description="Calcineurin-like phosphoesterase" evidence="18">
    <location>
        <begin position="941"/>
        <end position="1171"/>
    </location>
</feature>
<evidence type="ECO:0000256" key="16">
    <source>
        <dbReference type="RuleBase" id="RU361203"/>
    </source>
</evidence>
<name>A0A0D9P870_METAN</name>
<evidence type="ECO:0000259" key="19">
    <source>
        <dbReference type="Pfam" id="PF14008"/>
    </source>
</evidence>
<dbReference type="Gene3D" id="1.10.630.10">
    <property type="entry name" value="Cytochrome P450"/>
    <property type="match status" value="1"/>
</dbReference>
<dbReference type="InterPro" id="IPR004843">
    <property type="entry name" value="Calcineurin-like_PHP"/>
</dbReference>
<feature type="domain" description="Purple acid phosphatase C-terminal" evidence="19">
    <location>
        <begin position="1193"/>
        <end position="1254"/>
    </location>
</feature>
<dbReference type="InterPro" id="IPR015914">
    <property type="entry name" value="PAPs_N"/>
</dbReference>
<dbReference type="GO" id="GO:0005506">
    <property type="term" value="F:iron ion binding"/>
    <property type="evidence" value="ECO:0007669"/>
    <property type="project" value="InterPro"/>
</dbReference>
<keyword evidence="5 14" id="KW-0479">Metal-binding</keyword>
<keyword evidence="22" id="KW-1185">Reference proteome</keyword>
<accession>A0A0D9P870</accession>
<evidence type="ECO:0000256" key="5">
    <source>
        <dbReference type="ARBA" id="ARBA00022723"/>
    </source>
</evidence>
<dbReference type="PRINTS" id="PR00385">
    <property type="entry name" value="P450"/>
</dbReference>